<dbReference type="Proteomes" id="UP001597294">
    <property type="component" value="Unassembled WGS sequence"/>
</dbReference>
<evidence type="ECO:0000313" key="3">
    <source>
        <dbReference type="Proteomes" id="UP001597294"/>
    </source>
</evidence>
<evidence type="ECO:0000313" key="2">
    <source>
        <dbReference type="EMBL" id="MFD2205782.1"/>
    </source>
</evidence>
<protein>
    <submittedName>
        <fullName evidence="2">FRG domain-containing protein</fullName>
    </submittedName>
</protein>
<dbReference type="SMART" id="SM00901">
    <property type="entry name" value="FRG"/>
    <property type="match status" value="1"/>
</dbReference>
<dbReference type="EMBL" id="JBHUII010000004">
    <property type="protein sequence ID" value="MFD2205782.1"/>
    <property type="molecule type" value="Genomic_DNA"/>
</dbReference>
<evidence type="ECO:0000259" key="1">
    <source>
        <dbReference type="SMART" id="SM00901"/>
    </source>
</evidence>
<gene>
    <name evidence="2" type="ORF">ACFSKO_09180</name>
</gene>
<dbReference type="Pfam" id="PF08867">
    <property type="entry name" value="FRG"/>
    <property type="match status" value="1"/>
</dbReference>
<sequence length="367" mass="42155">MVNRSIQPSRKMLKHELDAGYIPPIFPRGLEIDKIAAIDRGSFYEYHCPHAHFLLKALDVEADMYNVPGGTKPREFLFRGHKEATWKLEPSVYRLPNQATPEQISTQQNRVSAHFGAGHFDHELQPFHQFLEGINDLGMFIDNDSVGIIDDRRSRERAEGSSLSQLNPLGFSEFSFPTKEQLRALALAQHYGLPTRLLDWTSNPYVALFFAVESIDRINSDNANMELGIWVIPRLLPELVKVFKFLEIVDVPKFQNANIIAQQGIFTSHIPTLSDVSERGAKPPLDQKKSNFVTFDQYLTDHKNDELYQQVLDTTKKPLLFKLKYCEIGPIRRKLDQLNINWRTMMPNLEGATKEAIRRYKMVSISD</sequence>
<keyword evidence="3" id="KW-1185">Reference proteome</keyword>
<accession>A0ABW5BI30</accession>
<reference evidence="3" key="1">
    <citation type="journal article" date="2019" name="Int. J. Syst. Evol. Microbiol.">
        <title>The Global Catalogue of Microorganisms (GCM) 10K type strain sequencing project: providing services to taxonomists for standard genome sequencing and annotation.</title>
        <authorList>
            <consortium name="The Broad Institute Genomics Platform"/>
            <consortium name="The Broad Institute Genome Sequencing Center for Infectious Disease"/>
            <person name="Wu L."/>
            <person name="Ma J."/>
        </authorList>
    </citation>
    <scope>NUCLEOTIDE SEQUENCE [LARGE SCALE GENOMIC DNA]</scope>
    <source>
        <strain evidence="3">CGMCC 4.7192</strain>
    </source>
</reference>
<proteinExistence type="predicted"/>
<organism evidence="2 3">
    <name type="scientific">Kiloniella antarctica</name>
    <dbReference type="NCBI Taxonomy" id="1550907"/>
    <lineage>
        <taxon>Bacteria</taxon>
        <taxon>Pseudomonadati</taxon>
        <taxon>Pseudomonadota</taxon>
        <taxon>Alphaproteobacteria</taxon>
        <taxon>Rhodospirillales</taxon>
        <taxon>Kiloniellaceae</taxon>
        <taxon>Kiloniella</taxon>
    </lineage>
</organism>
<dbReference type="RefSeq" id="WP_380250725.1">
    <property type="nucleotide sequence ID" value="NZ_JBHUII010000004.1"/>
</dbReference>
<name>A0ABW5BI30_9PROT</name>
<comment type="caution">
    <text evidence="2">The sequence shown here is derived from an EMBL/GenBank/DDBJ whole genome shotgun (WGS) entry which is preliminary data.</text>
</comment>
<feature type="domain" description="FRG" evidence="1">
    <location>
        <begin position="72"/>
        <end position="225"/>
    </location>
</feature>
<dbReference type="InterPro" id="IPR014966">
    <property type="entry name" value="FRG-dom"/>
</dbReference>